<protein>
    <submittedName>
        <fullName evidence="1">RCG22920</fullName>
    </submittedName>
</protein>
<reference evidence="1 2" key="1">
    <citation type="submission" date="2005-09" db="EMBL/GenBank/DDBJ databases">
        <authorList>
            <person name="Mural R.J."/>
            <person name="Li P.W."/>
            <person name="Adams M.D."/>
            <person name="Amanatides P.G."/>
            <person name="Baden-Tillson H."/>
            <person name="Barnstead M."/>
            <person name="Chin S.H."/>
            <person name="Dew I."/>
            <person name="Evans C.A."/>
            <person name="Ferriera S."/>
            <person name="Flanigan M."/>
            <person name="Fosler C."/>
            <person name="Glodek A."/>
            <person name="Gu Z."/>
            <person name="Holt R.A."/>
            <person name="Jennings D."/>
            <person name="Kraft C.L."/>
            <person name="Lu F."/>
            <person name="Nguyen T."/>
            <person name="Nusskern D.R."/>
            <person name="Pfannkoch C.M."/>
            <person name="Sitter C."/>
            <person name="Sutton G.G."/>
            <person name="Venter J.C."/>
            <person name="Wang Z."/>
            <person name="Woodage T."/>
            <person name="Zheng X.H."/>
            <person name="Zhong F."/>
        </authorList>
    </citation>
    <scope>NUCLEOTIDE SEQUENCE [LARGE SCALE GENOMIC DNA]</scope>
    <source>
        <strain>BN</strain>
        <strain evidence="2">Sprague-Dawley</strain>
    </source>
</reference>
<evidence type="ECO:0000313" key="1">
    <source>
        <dbReference type="EMBL" id="EDL99808.1"/>
    </source>
</evidence>
<accession>A6KB57</accession>
<dbReference type="Proteomes" id="UP000234681">
    <property type="component" value="Chromosome 1"/>
</dbReference>
<organism evidence="1 2">
    <name type="scientific">Rattus norvegicus</name>
    <name type="common">Rat</name>
    <dbReference type="NCBI Taxonomy" id="10116"/>
    <lineage>
        <taxon>Eukaryota</taxon>
        <taxon>Metazoa</taxon>
        <taxon>Chordata</taxon>
        <taxon>Craniata</taxon>
        <taxon>Vertebrata</taxon>
        <taxon>Euteleostomi</taxon>
        <taxon>Mammalia</taxon>
        <taxon>Eutheria</taxon>
        <taxon>Euarchontoglires</taxon>
        <taxon>Glires</taxon>
        <taxon>Rodentia</taxon>
        <taxon>Myomorpha</taxon>
        <taxon>Muroidea</taxon>
        <taxon>Muridae</taxon>
        <taxon>Murinae</taxon>
        <taxon>Rattus</taxon>
    </lineage>
</organism>
<dbReference type="EMBL" id="CH474033">
    <property type="protein sequence ID" value="EDL99808.1"/>
    <property type="molecule type" value="Genomic_DNA"/>
</dbReference>
<dbReference type="AlphaFoldDB" id="A6KB57"/>
<evidence type="ECO:0000313" key="2">
    <source>
        <dbReference type="Proteomes" id="UP000234681"/>
    </source>
</evidence>
<name>A6KB57_RAT</name>
<gene>
    <name evidence="1" type="ORF">rCG_22920</name>
</gene>
<proteinExistence type="predicted"/>
<sequence length="47" mass="5193">MCLVPKSNRICVFIFKVCINALAKIQTLNKVIGTWRCPLTCPVGQGD</sequence>